<evidence type="ECO:0000256" key="2">
    <source>
        <dbReference type="ARBA" id="ARBA00022475"/>
    </source>
</evidence>
<name>A0A7J5B9D1_9MICO</name>
<accession>A0A7J5B9D1</accession>
<protein>
    <submittedName>
        <fullName evidence="8">DUF3817 domain-containing protein</fullName>
    </submittedName>
</protein>
<dbReference type="InterPro" id="IPR023845">
    <property type="entry name" value="DUF3817_TM"/>
</dbReference>
<reference evidence="8 9" key="1">
    <citation type="submission" date="2019-09" db="EMBL/GenBank/DDBJ databases">
        <title>Phylogeny of genus Pseudoclavibacter and closely related genus.</title>
        <authorList>
            <person name="Li Y."/>
        </authorList>
    </citation>
    <scope>NUCLEOTIDE SEQUENCE [LARGE SCALE GENOMIC DNA]</scope>
    <source>
        <strain evidence="8 9">KCTC 13959</strain>
    </source>
</reference>
<dbReference type="AlphaFoldDB" id="A0A7J5B9D1"/>
<proteinExistence type="predicted"/>
<feature type="transmembrane region" description="Helical" evidence="6">
    <location>
        <begin position="130"/>
        <end position="149"/>
    </location>
</feature>
<keyword evidence="9" id="KW-1185">Reference proteome</keyword>
<dbReference type="RefSeq" id="WP_158052676.1">
    <property type="nucleotide sequence ID" value="NZ_WBKB01000006.1"/>
</dbReference>
<comment type="caution">
    <text evidence="8">The sequence shown here is derived from an EMBL/GenBank/DDBJ whole genome shotgun (WGS) entry which is preliminary data.</text>
</comment>
<evidence type="ECO:0000313" key="9">
    <source>
        <dbReference type="Proteomes" id="UP000433493"/>
    </source>
</evidence>
<evidence type="ECO:0000256" key="4">
    <source>
        <dbReference type="ARBA" id="ARBA00022989"/>
    </source>
</evidence>
<dbReference type="NCBIfam" id="TIGR03954">
    <property type="entry name" value="integ_memb_HG"/>
    <property type="match status" value="1"/>
</dbReference>
<sequence>MHPSRLLHIVSVVEAGTWAFLILAMLTKYVWAPELGDVLVAFAGAAHGVGFMVFLFVATVVGANARWRWWMYLLAWASSVPPFFTLLFDWFAHRRGALEHDWFAPELEREHGELRPRMAGVIRWTISRPITQTATIIAAFLFILTPALAN</sequence>
<feature type="transmembrane region" description="Helical" evidence="6">
    <location>
        <begin position="6"/>
        <end position="26"/>
    </location>
</feature>
<feature type="transmembrane region" description="Helical" evidence="6">
    <location>
        <begin position="38"/>
        <end position="63"/>
    </location>
</feature>
<keyword evidence="3 6" id="KW-0812">Transmembrane</keyword>
<evidence type="ECO:0000256" key="5">
    <source>
        <dbReference type="ARBA" id="ARBA00023136"/>
    </source>
</evidence>
<evidence type="ECO:0000256" key="3">
    <source>
        <dbReference type="ARBA" id="ARBA00022692"/>
    </source>
</evidence>
<feature type="domain" description="DUF3817" evidence="7">
    <location>
        <begin position="6"/>
        <end position="93"/>
    </location>
</feature>
<evidence type="ECO:0000313" key="8">
    <source>
        <dbReference type="EMBL" id="KAB1642221.1"/>
    </source>
</evidence>
<dbReference type="Proteomes" id="UP000433493">
    <property type="component" value="Unassembled WGS sequence"/>
</dbReference>
<dbReference type="Pfam" id="PF12823">
    <property type="entry name" value="DUF3817"/>
    <property type="match status" value="1"/>
</dbReference>
<feature type="transmembrane region" description="Helical" evidence="6">
    <location>
        <begin position="69"/>
        <end position="92"/>
    </location>
</feature>
<comment type="subcellular location">
    <subcellularLocation>
        <location evidence="1">Cell membrane</location>
        <topology evidence="1">Multi-pass membrane protein</topology>
    </subcellularLocation>
</comment>
<evidence type="ECO:0000259" key="7">
    <source>
        <dbReference type="Pfam" id="PF12823"/>
    </source>
</evidence>
<keyword evidence="4 6" id="KW-1133">Transmembrane helix</keyword>
<evidence type="ECO:0000256" key="6">
    <source>
        <dbReference type="SAM" id="Phobius"/>
    </source>
</evidence>
<evidence type="ECO:0000256" key="1">
    <source>
        <dbReference type="ARBA" id="ARBA00004651"/>
    </source>
</evidence>
<dbReference type="OrthoDB" id="3396203at2"/>
<dbReference type="GO" id="GO:0005886">
    <property type="term" value="C:plasma membrane"/>
    <property type="evidence" value="ECO:0007669"/>
    <property type="project" value="UniProtKB-SubCell"/>
</dbReference>
<gene>
    <name evidence="8" type="ORF">F8O05_10370</name>
</gene>
<keyword evidence="5 6" id="KW-0472">Membrane</keyword>
<keyword evidence="2" id="KW-1003">Cell membrane</keyword>
<organism evidence="8 9">
    <name type="scientific">Gulosibacter chungangensis</name>
    <dbReference type="NCBI Taxonomy" id="979746"/>
    <lineage>
        <taxon>Bacteria</taxon>
        <taxon>Bacillati</taxon>
        <taxon>Actinomycetota</taxon>
        <taxon>Actinomycetes</taxon>
        <taxon>Micrococcales</taxon>
        <taxon>Microbacteriaceae</taxon>
        <taxon>Gulosibacter</taxon>
    </lineage>
</organism>
<dbReference type="EMBL" id="WBKB01000006">
    <property type="protein sequence ID" value="KAB1642221.1"/>
    <property type="molecule type" value="Genomic_DNA"/>
</dbReference>